<dbReference type="PANTHER" id="PTHR42798">
    <property type="entry name" value="LIPOPROTEIN-RELEASING SYSTEM ATP-BINDING PROTEIN LOLD"/>
    <property type="match status" value="1"/>
</dbReference>
<dbReference type="Proteomes" id="UP000235836">
    <property type="component" value="Unassembled WGS sequence"/>
</dbReference>
<dbReference type="Pfam" id="PF00005">
    <property type="entry name" value="ABC_tran"/>
    <property type="match status" value="1"/>
</dbReference>
<gene>
    <name evidence="3" type="ORF">CJ203_10760</name>
</gene>
<dbReference type="InterPro" id="IPR003439">
    <property type="entry name" value="ABC_transporter-like_ATP-bd"/>
</dbReference>
<comment type="similarity">
    <text evidence="1">Belongs to the ABC transporter superfamily.</text>
</comment>
<dbReference type="PANTHER" id="PTHR42798:SF7">
    <property type="entry name" value="ALPHA-D-RIBOSE 1-METHYLPHOSPHONATE 5-TRIPHOSPHATE SYNTHASE SUBUNIT PHNL"/>
    <property type="match status" value="1"/>
</dbReference>
<reference evidence="3 4" key="1">
    <citation type="submission" date="2017-09" db="EMBL/GenBank/DDBJ databases">
        <title>Bacterial strain isolated from the female urinary microbiota.</title>
        <authorList>
            <person name="Thomas-White K."/>
            <person name="Kumar N."/>
            <person name="Forster S."/>
            <person name="Putonti C."/>
            <person name="Lawley T."/>
            <person name="Wolfe A.J."/>
        </authorList>
    </citation>
    <scope>NUCLEOTIDE SEQUENCE [LARGE SCALE GENOMIC DNA]</scope>
    <source>
        <strain evidence="3 4">UMB0792</strain>
    </source>
</reference>
<dbReference type="AlphaFoldDB" id="A0A2N6T2I9"/>
<dbReference type="Gene3D" id="3.40.50.300">
    <property type="entry name" value="P-loop containing nucleotide triphosphate hydrolases"/>
    <property type="match status" value="1"/>
</dbReference>
<evidence type="ECO:0000256" key="1">
    <source>
        <dbReference type="ARBA" id="ARBA00005417"/>
    </source>
</evidence>
<protein>
    <recommendedName>
        <fullName evidence="2">ABC transporter domain-containing protein</fullName>
    </recommendedName>
</protein>
<dbReference type="GO" id="GO:0016887">
    <property type="term" value="F:ATP hydrolysis activity"/>
    <property type="evidence" value="ECO:0007669"/>
    <property type="project" value="InterPro"/>
</dbReference>
<keyword evidence="4" id="KW-1185">Reference proteome</keyword>
<dbReference type="GO" id="GO:0005524">
    <property type="term" value="F:ATP binding"/>
    <property type="evidence" value="ECO:0007669"/>
    <property type="project" value="InterPro"/>
</dbReference>
<name>A0A2N6T2I9_9CORY</name>
<organism evidence="3 4">
    <name type="scientific">Corynebacterium tuscaniense</name>
    <dbReference type="NCBI Taxonomy" id="302449"/>
    <lineage>
        <taxon>Bacteria</taxon>
        <taxon>Bacillati</taxon>
        <taxon>Actinomycetota</taxon>
        <taxon>Actinomycetes</taxon>
        <taxon>Mycobacteriales</taxon>
        <taxon>Corynebacteriaceae</taxon>
        <taxon>Corynebacterium</taxon>
    </lineage>
</organism>
<dbReference type="EMBL" id="PNHG01000038">
    <property type="protein sequence ID" value="PMC63516.1"/>
    <property type="molecule type" value="Genomic_DNA"/>
</dbReference>
<feature type="domain" description="ABC transporter" evidence="2">
    <location>
        <begin position="26"/>
        <end position="106"/>
    </location>
</feature>
<evidence type="ECO:0000313" key="3">
    <source>
        <dbReference type="EMBL" id="PMC63516.1"/>
    </source>
</evidence>
<evidence type="ECO:0000259" key="2">
    <source>
        <dbReference type="Pfam" id="PF00005"/>
    </source>
</evidence>
<accession>A0A2N6T2I9</accession>
<dbReference type="InterPro" id="IPR027417">
    <property type="entry name" value="P-loop_NTPase"/>
</dbReference>
<dbReference type="RefSeq" id="WP_146014999.1">
    <property type="nucleotide sequence ID" value="NZ_PNHG01000038.1"/>
</dbReference>
<sequence length="139" mass="14763">MKEGVTARAVSLVKTYGSGDTQVTALDGVSVEFARNQFTAIMGPSGSGKSTLMHAMAGLDSFNGGSAFIGDTDLATLNDKEITALRRDRLGFIFQSFNGPDPRKVDTSGVSYAAWVSVAELSASKVSGARRLHQECRLR</sequence>
<evidence type="ECO:0000313" key="4">
    <source>
        <dbReference type="Proteomes" id="UP000235836"/>
    </source>
</evidence>
<proteinExistence type="inferred from homology"/>
<dbReference type="SUPFAM" id="SSF52540">
    <property type="entry name" value="P-loop containing nucleoside triphosphate hydrolases"/>
    <property type="match status" value="1"/>
</dbReference>
<comment type="caution">
    <text evidence="3">The sequence shown here is derived from an EMBL/GenBank/DDBJ whole genome shotgun (WGS) entry which is preliminary data.</text>
</comment>
<feature type="non-terminal residue" evidence="3">
    <location>
        <position position="139"/>
    </location>
</feature>